<dbReference type="InterPro" id="IPR013372">
    <property type="entry name" value="Eut_put"/>
</dbReference>
<sequence>MSERSEFSEFAANVNFSSLRNLASNELFLNEVMMNNLDENYIIELVKKELSKYLTDQGIEIKKEVCFLGDDNEIKEQLSQKFNFSENAKTLIVSQLSLKNLYNISNAIYENEYEEKIIKFLLENKEIVIIKEGMEYSKYENIPLAVQKRYEEYLEKIKSYGIKVENKDFYINSLTQKEEVYGKKLLDLNKLKELEAKSMRRIIVENSIVTSSAEEYAKEKNIEIIKRR</sequence>
<protein>
    <submittedName>
        <fullName evidence="1">Ethanolamine utilization protein</fullName>
    </submittedName>
</protein>
<dbReference type="PATRIC" id="fig|1316587.3.peg.1595"/>
<reference evidence="1" key="1">
    <citation type="submission" date="2013-10" db="EMBL/GenBank/DDBJ databases">
        <title>The Genome Sequence of Fusobacterium nucleatum CTI-6.</title>
        <authorList>
            <consortium name="The Broad Institute Genomics Platform"/>
            <person name="Earl A."/>
            <person name="Ward D."/>
            <person name="Feldgarden M."/>
            <person name="Gevers D."/>
            <person name="Kostic A."/>
            <person name="Garrett W."/>
            <person name="Young S.K."/>
            <person name="Zeng Q."/>
            <person name="Gargeya S."/>
            <person name="Fitzgerald M."/>
            <person name="Abouelleil A."/>
            <person name="Alvarado L."/>
            <person name="Berlin A.M."/>
            <person name="Chapman S.B."/>
            <person name="Gainer-Dewar J."/>
            <person name="Goldberg J."/>
            <person name="Gnerre S."/>
            <person name="Griggs A."/>
            <person name="Gujja S."/>
            <person name="Hansen M."/>
            <person name="Howarth C."/>
            <person name="Imamovic A."/>
            <person name="Ireland A."/>
            <person name="Larimer J."/>
            <person name="McCowan C."/>
            <person name="Murphy C."/>
            <person name="Pearson M."/>
            <person name="Poon T.W."/>
            <person name="Priest M."/>
            <person name="Roberts A."/>
            <person name="Saif S."/>
            <person name="Shea T."/>
            <person name="Sykes S."/>
            <person name="Wortman J."/>
            <person name="Nusbaum C."/>
            <person name="Birren B."/>
        </authorList>
    </citation>
    <scope>NUCLEOTIDE SEQUENCE [LARGE SCALE GENOMIC DNA]</scope>
    <source>
        <strain evidence="1">CTI-6</strain>
    </source>
</reference>
<comment type="caution">
    <text evidence="1">The sequence shown here is derived from an EMBL/GenBank/DDBJ whole genome shotgun (WGS) entry which is preliminary data.</text>
</comment>
<organism evidence="1">
    <name type="scientific">Fusobacterium nucleatum CTI-6</name>
    <dbReference type="NCBI Taxonomy" id="1316587"/>
    <lineage>
        <taxon>Bacteria</taxon>
        <taxon>Fusobacteriati</taxon>
        <taxon>Fusobacteriota</taxon>
        <taxon>Fusobacteriia</taxon>
        <taxon>Fusobacteriales</taxon>
        <taxon>Fusobacteriaceae</taxon>
        <taxon>Fusobacterium</taxon>
    </lineage>
</organism>
<dbReference type="AlphaFoldDB" id="U7TT38"/>
<proteinExistence type="predicted"/>
<accession>U7TT38</accession>
<evidence type="ECO:0000313" key="1">
    <source>
        <dbReference type="EMBL" id="ERT47087.1"/>
    </source>
</evidence>
<gene>
    <name evidence="1" type="ORF">HMPREF1767_01603</name>
</gene>
<dbReference type="NCBIfam" id="TIGR02536">
    <property type="entry name" value="eut_hyp"/>
    <property type="match status" value="1"/>
</dbReference>
<dbReference type="EMBL" id="AXNV01000015">
    <property type="protein sequence ID" value="ERT47087.1"/>
    <property type="molecule type" value="Genomic_DNA"/>
</dbReference>
<name>U7TT38_FUSNU</name>